<dbReference type="Pfam" id="PF00139">
    <property type="entry name" value="Lectin_legB"/>
    <property type="match status" value="1"/>
</dbReference>
<evidence type="ECO:0000256" key="5">
    <source>
        <dbReference type="ARBA" id="ARBA00022692"/>
    </source>
</evidence>
<evidence type="ECO:0000256" key="3">
    <source>
        <dbReference type="ARBA" id="ARBA00008536"/>
    </source>
</evidence>
<dbReference type="GO" id="GO:0004672">
    <property type="term" value="F:protein kinase activity"/>
    <property type="evidence" value="ECO:0007669"/>
    <property type="project" value="InterPro"/>
</dbReference>
<dbReference type="GO" id="GO:0016020">
    <property type="term" value="C:membrane"/>
    <property type="evidence" value="ECO:0007669"/>
    <property type="project" value="UniProtKB-SubCell"/>
</dbReference>
<dbReference type="GO" id="GO:0005524">
    <property type="term" value="F:ATP binding"/>
    <property type="evidence" value="ECO:0007669"/>
    <property type="project" value="UniProtKB-KW"/>
</dbReference>
<dbReference type="Gene3D" id="3.30.200.20">
    <property type="entry name" value="Phosphorylase Kinase, domain 1"/>
    <property type="match status" value="1"/>
</dbReference>
<feature type="domain" description="Protein kinase" evidence="14">
    <location>
        <begin position="43"/>
        <end position="381"/>
    </location>
</feature>
<protein>
    <recommendedName>
        <fullName evidence="14">Protein kinase domain-containing protein</fullName>
    </recommendedName>
</protein>
<dbReference type="InterPro" id="IPR011009">
    <property type="entry name" value="Kinase-like_dom_sf"/>
</dbReference>
<name>A0A5N5FGT7_9ROSA</name>
<dbReference type="PROSITE" id="PS50011">
    <property type="entry name" value="PROTEIN_KINASE_DOM"/>
    <property type="match status" value="1"/>
</dbReference>
<evidence type="ECO:0000256" key="11">
    <source>
        <dbReference type="ARBA" id="ARBA00023136"/>
    </source>
</evidence>
<dbReference type="SUPFAM" id="SSF49899">
    <property type="entry name" value="Concanavalin A-like lectins/glucanases"/>
    <property type="match status" value="1"/>
</dbReference>
<reference evidence="16" key="2">
    <citation type="submission" date="2019-10" db="EMBL/GenBank/DDBJ databases">
        <title>A de novo genome assembly of a pear dwarfing rootstock.</title>
        <authorList>
            <person name="Wang F."/>
            <person name="Wang J."/>
            <person name="Li S."/>
            <person name="Zhang Y."/>
            <person name="Fang M."/>
            <person name="Ma L."/>
            <person name="Zhao Y."/>
            <person name="Jiang S."/>
        </authorList>
    </citation>
    <scope>NUCLEOTIDE SEQUENCE [LARGE SCALE GENOMIC DNA]</scope>
</reference>
<dbReference type="InterPro" id="IPR050528">
    <property type="entry name" value="L-type_Lectin-RKs"/>
</dbReference>
<dbReference type="SUPFAM" id="SSF56112">
    <property type="entry name" value="Protein kinase-like (PK-like)"/>
    <property type="match status" value="1"/>
</dbReference>
<dbReference type="InterPro" id="IPR000719">
    <property type="entry name" value="Prot_kinase_dom"/>
</dbReference>
<keyword evidence="8" id="KW-0547">Nucleotide-binding</keyword>
<keyword evidence="10 13" id="KW-1133">Transmembrane helix</keyword>
<comment type="similarity">
    <text evidence="4">In the C-terminal section; belongs to the protein kinase superfamily. Ser/Thr protein kinase family.</text>
</comment>
<dbReference type="Gene3D" id="2.60.120.200">
    <property type="match status" value="1"/>
</dbReference>
<reference evidence="15 16" key="3">
    <citation type="submission" date="2019-11" db="EMBL/GenBank/DDBJ databases">
        <title>A de novo genome assembly of a pear dwarfing rootstock.</title>
        <authorList>
            <person name="Wang F."/>
            <person name="Wang J."/>
            <person name="Li S."/>
            <person name="Zhang Y."/>
            <person name="Fang M."/>
            <person name="Ma L."/>
            <person name="Zhao Y."/>
            <person name="Jiang S."/>
        </authorList>
    </citation>
    <scope>NUCLEOTIDE SEQUENCE [LARGE SCALE GENOMIC DNA]</scope>
    <source>
        <strain evidence="15">S2</strain>
        <tissue evidence="15">Leaf</tissue>
    </source>
</reference>
<dbReference type="AlphaFoldDB" id="A0A5N5FGT7"/>
<evidence type="ECO:0000256" key="1">
    <source>
        <dbReference type="ARBA" id="ARBA00004479"/>
    </source>
</evidence>
<evidence type="ECO:0000256" key="10">
    <source>
        <dbReference type="ARBA" id="ARBA00022989"/>
    </source>
</evidence>
<feature type="transmembrane region" description="Helical" evidence="13">
    <location>
        <begin position="91"/>
        <end position="117"/>
    </location>
</feature>
<sequence>MEKQDFDPDDNHIGLNINSVRSDKTVSLKPLGIEISPEIPTNYSVRVEYNGRSTVEVYMATHSQTNQPKKPETPLLKETINLRQYLKKASCFGFADAVGVGVPITVLLLFSTVWVGFANANKRKRTRNEESNVLGTLKKLPGMPREFKGSLHDKDHANTNTSAETAVKKFSRDNIKGKDDLMAELTIIHCLHHKQLVQLYDQKVVHYDLKASNTLLDKDVNACLGEFGLAQALDQERNSCAELNYAFTQGRLLQSEVFGFGAVVLEIVCGRSPGIKIVHEHQQYSLVDWVWMLHSVGCIKEAVDERLKNDYVFDEANSFYFSGLKYRRVCQIISGTGNMPAPSVPPFKLAFTWPSVATAYSSTETEITLSNIILSSITVSS</sequence>
<reference evidence="15 16" key="1">
    <citation type="submission" date="2019-09" db="EMBL/GenBank/DDBJ databases">
        <authorList>
            <person name="Ou C."/>
        </authorList>
    </citation>
    <scope>NUCLEOTIDE SEQUENCE [LARGE SCALE GENOMIC DNA]</scope>
    <source>
        <strain evidence="15">S2</strain>
        <tissue evidence="15">Leaf</tissue>
    </source>
</reference>
<dbReference type="PROSITE" id="PS00108">
    <property type="entry name" value="PROTEIN_KINASE_ST"/>
    <property type="match status" value="1"/>
</dbReference>
<evidence type="ECO:0000259" key="14">
    <source>
        <dbReference type="PROSITE" id="PS50011"/>
    </source>
</evidence>
<keyword evidence="11 13" id="KW-0472">Membrane</keyword>
<evidence type="ECO:0000256" key="2">
    <source>
        <dbReference type="ARBA" id="ARBA00007606"/>
    </source>
</evidence>
<organism evidence="15 16">
    <name type="scientific">Pyrus ussuriensis x Pyrus communis</name>
    <dbReference type="NCBI Taxonomy" id="2448454"/>
    <lineage>
        <taxon>Eukaryota</taxon>
        <taxon>Viridiplantae</taxon>
        <taxon>Streptophyta</taxon>
        <taxon>Embryophyta</taxon>
        <taxon>Tracheophyta</taxon>
        <taxon>Spermatophyta</taxon>
        <taxon>Magnoliopsida</taxon>
        <taxon>eudicotyledons</taxon>
        <taxon>Gunneridae</taxon>
        <taxon>Pentapetalae</taxon>
        <taxon>rosids</taxon>
        <taxon>fabids</taxon>
        <taxon>Rosales</taxon>
        <taxon>Rosaceae</taxon>
        <taxon>Amygdaloideae</taxon>
        <taxon>Maleae</taxon>
        <taxon>Pyrus</taxon>
    </lineage>
</organism>
<accession>A0A5N5FGT7</accession>
<dbReference type="PANTHER" id="PTHR27007">
    <property type="match status" value="1"/>
</dbReference>
<dbReference type="OrthoDB" id="1913956at2759"/>
<evidence type="ECO:0000313" key="15">
    <source>
        <dbReference type="EMBL" id="KAB2602339.1"/>
    </source>
</evidence>
<keyword evidence="16" id="KW-1185">Reference proteome</keyword>
<dbReference type="EMBL" id="SMOL01000695">
    <property type="protein sequence ID" value="KAB2602339.1"/>
    <property type="molecule type" value="Genomic_DNA"/>
</dbReference>
<evidence type="ECO:0000256" key="7">
    <source>
        <dbReference type="ARBA" id="ARBA00022734"/>
    </source>
</evidence>
<proteinExistence type="inferred from homology"/>
<comment type="similarity">
    <text evidence="2">Belongs to the leguminous lectin family.</text>
</comment>
<evidence type="ECO:0000256" key="8">
    <source>
        <dbReference type="ARBA" id="ARBA00022741"/>
    </source>
</evidence>
<keyword evidence="5 13" id="KW-0812">Transmembrane</keyword>
<evidence type="ECO:0000256" key="13">
    <source>
        <dbReference type="SAM" id="Phobius"/>
    </source>
</evidence>
<dbReference type="GO" id="GO:0030246">
    <property type="term" value="F:carbohydrate binding"/>
    <property type="evidence" value="ECO:0007669"/>
    <property type="project" value="UniProtKB-KW"/>
</dbReference>
<comment type="caution">
    <text evidence="15">The sequence shown here is derived from an EMBL/GenBank/DDBJ whole genome shotgun (WGS) entry which is preliminary data.</text>
</comment>
<evidence type="ECO:0000256" key="6">
    <source>
        <dbReference type="ARBA" id="ARBA00022729"/>
    </source>
</evidence>
<evidence type="ECO:0000313" key="16">
    <source>
        <dbReference type="Proteomes" id="UP000327157"/>
    </source>
</evidence>
<comment type="subcellular location">
    <subcellularLocation>
        <location evidence="1">Membrane</location>
        <topology evidence="1">Single-pass type I membrane protein</topology>
    </subcellularLocation>
</comment>
<keyword evidence="6" id="KW-0732">Signal</keyword>
<evidence type="ECO:0000256" key="4">
    <source>
        <dbReference type="ARBA" id="ARBA00010217"/>
    </source>
</evidence>
<dbReference type="Proteomes" id="UP000327157">
    <property type="component" value="Chromosome 10"/>
</dbReference>
<keyword evidence="9" id="KW-0067">ATP-binding</keyword>
<evidence type="ECO:0000256" key="12">
    <source>
        <dbReference type="ARBA" id="ARBA00023170"/>
    </source>
</evidence>
<keyword evidence="12" id="KW-0675">Receptor</keyword>
<dbReference type="InterPro" id="IPR001220">
    <property type="entry name" value="Legume_lectin_dom"/>
</dbReference>
<dbReference type="InterPro" id="IPR013320">
    <property type="entry name" value="ConA-like_dom_sf"/>
</dbReference>
<keyword evidence="7" id="KW-0430">Lectin</keyword>
<gene>
    <name evidence="15" type="ORF">D8674_003344</name>
</gene>
<evidence type="ECO:0000256" key="9">
    <source>
        <dbReference type="ARBA" id="ARBA00022840"/>
    </source>
</evidence>
<dbReference type="Gene3D" id="1.10.510.10">
    <property type="entry name" value="Transferase(Phosphotransferase) domain 1"/>
    <property type="match status" value="1"/>
</dbReference>
<dbReference type="InterPro" id="IPR008271">
    <property type="entry name" value="Ser/Thr_kinase_AS"/>
</dbReference>
<comment type="similarity">
    <text evidence="3">In the N-terminal section; belongs to the leguminous lectin family.</text>
</comment>